<keyword evidence="3" id="KW-1185">Reference proteome</keyword>
<dbReference type="Proteomes" id="UP000053647">
    <property type="component" value="Unassembled WGS sequence"/>
</dbReference>
<dbReference type="OrthoDB" id="2430314at2759"/>
<dbReference type="EMBL" id="KN819346">
    <property type="protein sequence ID" value="KIJ14056.1"/>
    <property type="molecule type" value="Genomic_DNA"/>
</dbReference>
<accession>A0A0C9U484</accession>
<sequence>MFSTYNLIHLNPTPRIPYHTSILSGEAWVYELILGHPDRIRHSLGVNLNIFDAMLRILHRNGISQSRNGVSVEEQLTIFLY</sequence>
<dbReference type="HOGENOM" id="CLU_171507_1_1_1"/>
<evidence type="ECO:0000259" key="1">
    <source>
        <dbReference type="Pfam" id="PF26138"/>
    </source>
</evidence>
<feature type="domain" description="DUF8040" evidence="1">
    <location>
        <begin position="20"/>
        <end position="81"/>
    </location>
</feature>
<reference evidence="2 3" key="1">
    <citation type="submission" date="2014-06" db="EMBL/GenBank/DDBJ databases">
        <authorList>
            <consortium name="DOE Joint Genome Institute"/>
            <person name="Kuo A."/>
            <person name="Kohler A."/>
            <person name="Nagy L.G."/>
            <person name="Floudas D."/>
            <person name="Copeland A."/>
            <person name="Barry K.W."/>
            <person name="Cichocki N."/>
            <person name="Veneault-Fourrey C."/>
            <person name="LaButti K."/>
            <person name="Lindquist E.A."/>
            <person name="Lipzen A."/>
            <person name="Lundell T."/>
            <person name="Morin E."/>
            <person name="Murat C."/>
            <person name="Sun H."/>
            <person name="Tunlid A."/>
            <person name="Henrissat B."/>
            <person name="Grigoriev I.V."/>
            <person name="Hibbett D.S."/>
            <person name="Martin F."/>
            <person name="Nordberg H.P."/>
            <person name="Cantor M.N."/>
            <person name="Hua S.X."/>
        </authorList>
    </citation>
    <scope>NUCLEOTIDE SEQUENCE [LARGE SCALE GENOMIC DNA]</scope>
    <source>
        <strain evidence="2 3">ATCC 200175</strain>
    </source>
</reference>
<organism evidence="2 3">
    <name type="scientific">Paxillus involutus ATCC 200175</name>
    <dbReference type="NCBI Taxonomy" id="664439"/>
    <lineage>
        <taxon>Eukaryota</taxon>
        <taxon>Fungi</taxon>
        <taxon>Dikarya</taxon>
        <taxon>Basidiomycota</taxon>
        <taxon>Agaricomycotina</taxon>
        <taxon>Agaricomycetes</taxon>
        <taxon>Agaricomycetidae</taxon>
        <taxon>Boletales</taxon>
        <taxon>Paxilineae</taxon>
        <taxon>Paxillaceae</taxon>
        <taxon>Paxillus</taxon>
    </lineage>
</organism>
<dbReference type="Pfam" id="PF26138">
    <property type="entry name" value="DUF8040"/>
    <property type="match status" value="1"/>
</dbReference>
<reference evidence="3" key="2">
    <citation type="submission" date="2015-01" db="EMBL/GenBank/DDBJ databases">
        <title>Evolutionary Origins and Diversification of the Mycorrhizal Mutualists.</title>
        <authorList>
            <consortium name="DOE Joint Genome Institute"/>
            <consortium name="Mycorrhizal Genomics Consortium"/>
            <person name="Kohler A."/>
            <person name="Kuo A."/>
            <person name="Nagy L.G."/>
            <person name="Floudas D."/>
            <person name="Copeland A."/>
            <person name="Barry K.W."/>
            <person name="Cichocki N."/>
            <person name="Veneault-Fourrey C."/>
            <person name="LaButti K."/>
            <person name="Lindquist E.A."/>
            <person name="Lipzen A."/>
            <person name="Lundell T."/>
            <person name="Morin E."/>
            <person name="Murat C."/>
            <person name="Riley R."/>
            <person name="Ohm R."/>
            <person name="Sun H."/>
            <person name="Tunlid A."/>
            <person name="Henrissat B."/>
            <person name="Grigoriev I.V."/>
            <person name="Hibbett D.S."/>
            <person name="Martin F."/>
        </authorList>
    </citation>
    <scope>NUCLEOTIDE SEQUENCE [LARGE SCALE GENOMIC DNA]</scope>
    <source>
        <strain evidence="3">ATCC 200175</strain>
    </source>
</reference>
<proteinExistence type="predicted"/>
<name>A0A0C9U484_PAXIN</name>
<dbReference type="InterPro" id="IPR058353">
    <property type="entry name" value="DUF8040"/>
</dbReference>
<dbReference type="AlphaFoldDB" id="A0A0C9U484"/>
<protein>
    <recommendedName>
        <fullName evidence="1">DUF8040 domain-containing protein</fullName>
    </recommendedName>
</protein>
<gene>
    <name evidence="2" type="ORF">PAXINDRAFT_79865</name>
</gene>
<feature type="non-terminal residue" evidence="2">
    <location>
        <position position="81"/>
    </location>
</feature>
<evidence type="ECO:0000313" key="3">
    <source>
        <dbReference type="Proteomes" id="UP000053647"/>
    </source>
</evidence>
<evidence type="ECO:0000313" key="2">
    <source>
        <dbReference type="EMBL" id="KIJ14056.1"/>
    </source>
</evidence>